<dbReference type="InterPro" id="IPR000477">
    <property type="entry name" value="RT_dom"/>
</dbReference>
<dbReference type="PANTHER" id="PTHR48475">
    <property type="entry name" value="RIBONUCLEASE H"/>
    <property type="match status" value="1"/>
</dbReference>
<dbReference type="GO" id="GO:0004523">
    <property type="term" value="F:RNA-DNA hybrid ribonuclease activity"/>
    <property type="evidence" value="ECO:0007669"/>
    <property type="project" value="InterPro"/>
</dbReference>
<evidence type="ECO:0000256" key="2">
    <source>
        <dbReference type="ARBA" id="ARBA00022695"/>
    </source>
</evidence>
<dbReference type="PROSITE" id="PS50994">
    <property type="entry name" value="INTEGRASE"/>
    <property type="match status" value="1"/>
</dbReference>
<dbReference type="Pfam" id="PF00078">
    <property type="entry name" value="RVT_1"/>
    <property type="match status" value="1"/>
</dbReference>
<dbReference type="SUPFAM" id="SSF56672">
    <property type="entry name" value="DNA/RNA polymerases"/>
    <property type="match status" value="1"/>
</dbReference>
<dbReference type="InterPro" id="IPR043502">
    <property type="entry name" value="DNA/RNA_pol_sf"/>
</dbReference>
<gene>
    <name evidence="9" type="ORF">FSB_LOCUS49486</name>
</gene>
<dbReference type="GO" id="GO:0003676">
    <property type="term" value="F:nucleic acid binding"/>
    <property type="evidence" value="ECO:0007669"/>
    <property type="project" value="InterPro"/>
</dbReference>
<proteinExistence type="predicted"/>
<evidence type="ECO:0000256" key="3">
    <source>
        <dbReference type="ARBA" id="ARBA00022722"/>
    </source>
</evidence>
<dbReference type="Gene3D" id="3.30.70.270">
    <property type="match status" value="2"/>
</dbReference>
<dbReference type="Pfam" id="PF03732">
    <property type="entry name" value="Retrotrans_gag"/>
    <property type="match status" value="1"/>
</dbReference>
<evidence type="ECO:0000313" key="9">
    <source>
        <dbReference type="EMBL" id="SPD21604.1"/>
    </source>
</evidence>
<dbReference type="InterPro" id="IPR041588">
    <property type="entry name" value="Integrase_H2C2"/>
</dbReference>
<evidence type="ECO:0000259" key="8">
    <source>
        <dbReference type="PROSITE" id="PS50994"/>
    </source>
</evidence>
<dbReference type="PANTHER" id="PTHR48475:SF1">
    <property type="entry name" value="RNASE H TYPE-1 DOMAIN-CONTAINING PROTEIN"/>
    <property type="match status" value="1"/>
</dbReference>
<keyword evidence="5" id="KW-0378">Hydrolase</keyword>
<dbReference type="GO" id="GO:0003964">
    <property type="term" value="F:RNA-directed DNA polymerase activity"/>
    <property type="evidence" value="ECO:0007669"/>
    <property type="project" value="UniProtKB-KW"/>
</dbReference>
<dbReference type="Gene3D" id="3.30.420.10">
    <property type="entry name" value="Ribonuclease H-like superfamily/Ribonuclease H"/>
    <property type="match status" value="2"/>
</dbReference>
<dbReference type="Pfam" id="PF13456">
    <property type="entry name" value="RVT_3"/>
    <property type="match status" value="1"/>
</dbReference>
<feature type="compositionally biased region" description="Basic and acidic residues" evidence="7">
    <location>
        <begin position="346"/>
        <end position="357"/>
    </location>
</feature>
<sequence>MIQRKERERLPREAPFFPPFWCAARGAEGAYFQDRRNGSPDLMMKKRAGFPHYLTIMVDTSRRGSAATSAGKSEVMGKTRQELKRPRRLPWPPKPTPLKGNDHCSPALWWSLLILNMEFRKNDLETRQELKRPRRLPWPPKPTPLKGNDHCSPALWWSLLILNMEFRKNDLEFAGLTLSIHWQVCNVFLTCCCHWMPCANFVRLPQSFPYKYRGLVDQKTRGKHNQPSADLRPLCATTMPPKKSTRQNSVANSHVEVQSQGHSHVMGETHALGGGHALGGENLSGGGQVLGGGEIPVGGPQQMALMFEMIKGMQQTQAKLAESLRQLKEVNSNKEDHQNKNNNCNQEERESHNKNDEPFVTMFDVADLLKQERERPPKEPRHFVRRPPYPIELLKAPYPEKYDTHTFALFDGRKGSAMEHISKFLNSMGPFVAHGDLCLREFSKSLVDRAYTWYTVLPAGSIRTWEDMVESFCSKYFHVEEKITLVNLHGTKQQIGEDLVKYIHRIRDVSLDCHVKYQEGELVEVCIDNMLPEFPTASGTKRKNSTEKVYEEPPPLPFTAEEMMAIFYKWVKDQVIKLPKITKQPTAEEQKDPKYCRYYRYIHHPTVDCRTLRWEVNRKIQDGTLQLSEEQQKVHKTPFPNYKKDKNKAVVSMVIHGNVNDMEVEESAVASSSLVPAAVRTVRTLQKSPKFKSLFNQLGFGREARNAAMEALITIAAKSGATCFTVEVHASRAFLETTNVITFTDEDMEVQYPDHRRPLYLSAVVKDVQVRRALVDTGSCLNLIPLSTLQAANVPQQKIQGSPMEVTGFRGVTEYTMGHVQLVLRCVKGRLNGKPIRIATNSSPFDQTEAHFVEAALYDDLASTGEPSIVKPCGIPLPTWEDIKDDPEVDLRELLERKKKRKESEVEHGSPPQCVRVQLLNGRTGNSEEVVVDQAESTAVKEEKSTAAEPKMTAKEELEVINLSDDPDVNKPISISMSLSTKERKCLIDLLHEYKDVFAWDYNEMSGIDPGLVAHSLNVEPGTRPMVKPMRTFHTEVEAQITQEVKKLLAAGFIKPIQHPQRLLNIMPVEKKNGQIRCCVDFRNLNKACPKDEFPLPNMDLLIDSAANHAMFSFMDEFSGYNQIRMSTKDAEKTDFRTSIGNFYYTVMPFGLKNAGATYQRTMTAMFHDMMHKEIEDYVDDIVVKSKKREDHLETLRKVFDRCRLYKLKMNPLKCAFGVSVGKFLDFLVHNHGIDVDPAKASAIATMKAPTSHKELKNFLGRLSYIRRFIPGLTAVTAVFMPLMKKGVPFIWSTACQQAFEKIQVIMTKLPTVCAPVAGKPLHLYLASNSQAIGALVAQEDESGIEKSVYYVSRALRDAETRYSGAERACLALIYASQRLRHYFLAHKTQLMTKSHPIRSLLYRPILSGRLAQWLLQLSQYEIITETPTAIKSQAIADLLAQFPGEDSLSISHEVPGGVGEALLADLVNFTWTLKFDGSSTSNSSGVGIVLIRENGETIAKSFKLDFSCSNNASEYEAYITGLAIAHEMGIKHLRVIRDSNLIICQTKGEFSLKEPSLAPYRALAQKLEENFDTFEISHAMRCGNHYADALATLGSQISFEEPKVNVTINKRNTPITDLLKEEFEEQYLDAEDWRIPIKAKLMSPEGVADLKTLKDYVLITGDLYRRLPRGVLARCVSLREATRKLTEVHEKSCEFGDGSDQVYATFVSSDWRTPFLEYLIENILPQTSQAATRLKKLATRYFDEGGILFRKGFHGDPLRCLSLAKSQTVMKEAHSGECGEHQDKKRLYQLLLTLGYYWPTMKKDTVDFVRSCHTCQLQANLIHTHPTSLQNMAIPWPFHTWGLDLIVPINLPSGGYIWILVAIKYFSKWVEAIPLCKATSVAVANFIREHIITRFGIPHKIISDNGTPFVNKSVREVLEHYQIKHRRSTPYYPQGNGQAEATNCMLLRILSKMVFDYGKGWSSHLADALWAYRGSTKMATGFTPFSLVYDTDAIAPTELLVPSPRNLHRIDLEADVDICAEARMEDLESLEEARELAQVRSLRYHQKLANAYEKTLQTRVFAKGQMVLRTVDHVRRGLPSPSKFSPNWEGPYLIREAYDSGYYKLATVDGTTLVDPINGKCLKRYYS</sequence>
<dbReference type="CDD" id="cd01647">
    <property type="entry name" value="RT_LTR"/>
    <property type="match status" value="1"/>
</dbReference>
<keyword evidence="6" id="KW-0695">RNA-directed DNA polymerase</keyword>
<feature type="region of interest" description="Disordered" evidence="7">
    <location>
        <begin position="64"/>
        <end position="96"/>
    </location>
</feature>
<evidence type="ECO:0000256" key="4">
    <source>
        <dbReference type="ARBA" id="ARBA00022759"/>
    </source>
</evidence>
<keyword evidence="1" id="KW-0808">Transferase</keyword>
<dbReference type="Pfam" id="PF17917">
    <property type="entry name" value="RT_RNaseH"/>
    <property type="match status" value="1"/>
</dbReference>
<dbReference type="InterPro" id="IPR036397">
    <property type="entry name" value="RNaseH_sf"/>
</dbReference>
<organism evidence="9">
    <name type="scientific">Fagus sylvatica</name>
    <name type="common">Beechnut</name>
    <dbReference type="NCBI Taxonomy" id="28930"/>
    <lineage>
        <taxon>Eukaryota</taxon>
        <taxon>Viridiplantae</taxon>
        <taxon>Streptophyta</taxon>
        <taxon>Embryophyta</taxon>
        <taxon>Tracheophyta</taxon>
        <taxon>Spermatophyta</taxon>
        <taxon>Magnoliopsida</taxon>
        <taxon>eudicotyledons</taxon>
        <taxon>Gunneridae</taxon>
        <taxon>Pentapetalae</taxon>
        <taxon>rosids</taxon>
        <taxon>fabids</taxon>
        <taxon>Fagales</taxon>
        <taxon>Fagaceae</taxon>
        <taxon>Fagus</taxon>
    </lineage>
</organism>
<feature type="region of interest" description="Disordered" evidence="7">
    <location>
        <begin position="330"/>
        <end position="357"/>
    </location>
</feature>
<dbReference type="CDD" id="cd09279">
    <property type="entry name" value="RNase_HI_like"/>
    <property type="match status" value="1"/>
</dbReference>
<evidence type="ECO:0000256" key="6">
    <source>
        <dbReference type="ARBA" id="ARBA00022918"/>
    </source>
</evidence>
<feature type="domain" description="Integrase catalytic" evidence="8">
    <location>
        <begin position="1834"/>
        <end position="1993"/>
    </location>
</feature>
<dbReference type="Gene3D" id="3.10.10.10">
    <property type="entry name" value="HIV Type 1 Reverse Transcriptase, subunit A, domain 1"/>
    <property type="match status" value="1"/>
</dbReference>
<evidence type="ECO:0000256" key="1">
    <source>
        <dbReference type="ARBA" id="ARBA00022679"/>
    </source>
</evidence>
<dbReference type="GO" id="GO:0015074">
    <property type="term" value="P:DNA integration"/>
    <property type="evidence" value="ECO:0007669"/>
    <property type="project" value="InterPro"/>
</dbReference>
<keyword evidence="4" id="KW-0255">Endonuclease</keyword>
<dbReference type="InterPro" id="IPR041373">
    <property type="entry name" value="RT_RNaseH"/>
</dbReference>
<dbReference type="InterPro" id="IPR043128">
    <property type="entry name" value="Rev_trsase/Diguanyl_cyclase"/>
</dbReference>
<dbReference type="Pfam" id="PF00665">
    <property type="entry name" value="rve"/>
    <property type="match status" value="1"/>
</dbReference>
<feature type="region of interest" description="Disordered" evidence="7">
    <location>
        <begin position="219"/>
        <end position="248"/>
    </location>
</feature>
<dbReference type="Pfam" id="PF17921">
    <property type="entry name" value="Integrase_H2C2"/>
    <property type="match status" value="1"/>
</dbReference>
<feature type="compositionally biased region" description="Basic and acidic residues" evidence="7">
    <location>
        <begin position="75"/>
        <end position="84"/>
    </location>
</feature>
<dbReference type="EMBL" id="OIVN01005246">
    <property type="protein sequence ID" value="SPD21604.1"/>
    <property type="molecule type" value="Genomic_DNA"/>
</dbReference>
<dbReference type="InterPro" id="IPR001584">
    <property type="entry name" value="Integrase_cat-core"/>
</dbReference>
<accession>A0A2N9IBU5</accession>
<protein>
    <recommendedName>
        <fullName evidence="8">Integrase catalytic domain-containing protein</fullName>
    </recommendedName>
</protein>
<dbReference type="InterPro" id="IPR002156">
    <property type="entry name" value="RNaseH_domain"/>
</dbReference>
<reference evidence="9" key="1">
    <citation type="submission" date="2018-02" db="EMBL/GenBank/DDBJ databases">
        <authorList>
            <person name="Cohen D.B."/>
            <person name="Kent A.D."/>
        </authorList>
    </citation>
    <scope>NUCLEOTIDE SEQUENCE</scope>
</reference>
<dbReference type="InterPro" id="IPR005162">
    <property type="entry name" value="Retrotrans_gag_dom"/>
</dbReference>
<dbReference type="SUPFAM" id="SSF53098">
    <property type="entry name" value="Ribonuclease H-like"/>
    <property type="match status" value="2"/>
</dbReference>
<feature type="compositionally biased region" description="Basic and acidic residues" evidence="7">
    <location>
        <begin position="330"/>
        <end position="339"/>
    </location>
</feature>
<dbReference type="InterPro" id="IPR012337">
    <property type="entry name" value="RNaseH-like_sf"/>
</dbReference>
<keyword evidence="2" id="KW-0548">Nucleotidyltransferase</keyword>
<dbReference type="Gene3D" id="1.10.340.70">
    <property type="match status" value="1"/>
</dbReference>
<evidence type="ECO:0000256" key="7">
    <source>
        <dbReference type="SAM" id="MobiDB-lite"/>
    </source>
</evidence>
<keyword evidence="3" id="KW-0540">Nuclease</keyword>
<evidence type="ECO:0000256" key="5">
    <source>
        <dbReference type="ARBA" id="ARBA00022801"/>
    </source>
</evidence>
<name>A0A2N9IBU5_FAGSY</name>